<evidence type="ECO:0000313" key="3">
    <source>
        <dbReference type="Proteomes" id="UP000636709"/>
    </source>
</evidence>
<sequence>MSSAQGGHRQPAWQHLSLALGSTTSPPARLPWLHSFSSHLSICAGLHRREQDKLGCSRWQKQEEAPVLNGTAQYKTNPCPRPYLRAEAGPANKRKKESERKTPSPSSLLPPLAPLPCVAQPQLFLLPILSSARAKPPNPPPPSSAPAGRSIPLALDRASSVRNLLPSPDLIRPPPIWAWLACPPIWPCAIRFEVGGAGGRMYGALFNWMARRG</sequence>
<dbReference type="AlphaFoldDB" id="A0A835E5J9"/>
<reference evidence="2" key="1">
    <citation type="submission" date="2020-07" db="EMBL/GenBank/DDBJ databases">
        <title>Genome sequence and genetic diversity analysis of an under-domesticated orphan crop, white fonio (Digitaria exilis).</title>
        <authorList>
            <person name="Bennetzen J.L."/>
            <person name="Chen S."/>
            <person name="Ma X."/>
            <person name="Wang X."/>
            <person name="Yssel A.E.J."/>
            <person name="Chaluvadi S.R."/>
            <person name="Johnson M."/>
            <person name="Gangashetty P."/>
            <person name="Hamidou F."/>
            <person name="Sanogo M.D."/>
            <person name="Zwaenepoel A."/>
            <person name="Wallace J."/>
            <person name="Van De Peer Y."/>
            <person name="Van Deynze A."/>
        </authorList>
    </citation>
    <scope>NUCLEOTIDE SEQUENCE</scope>
    <source>
        <tissue evidence="2">Leaves</tissue>
    </source>
</reference>
<keyword evidence="3" id="KW-1185">Reference proteome</keyword>
<organism evidence="2 3">
    <name type="scientific">Digitaria exilis</name>
    <dbReference type="NCBI Taxonomy" id="1010633"/>
    <lineage>
        <taxon>Eukaryota</taxon>
        <taxon>Viridiplantae</taxon>
        <taxon>Streptophyta</taxon>
        <taxon>Embryophyta</taxon>
        <taxon>Tracheophyta</taxon>
        <taxon>Spermatophyta</taxon>
        <taxon>Magnoliopsida</taxon>
        <taxon>Liliopsida</taxon>
        <taxon>Poales</taxon>
        <taxon>Poaceae</taxon>
        <taxon>PACMAD clade</taxon>
        <taxon>Panicoideae</taxon>
        <taxon>Panicodae</taxon>
        <taxon>Paniceae</taxon>
        <taxon>Anthephorinae</taxon>
        <taxon>Digitaria</taxon>
    </lineage>
</organism>
<feature type="region of interest" description="Disordered" evidence="1">
    <location>
        <begin position="67"/>
        <end position="113"/>
    </location>
</feature>
<dbReference type="Proteomes" id="UP000636709">
    <property type="component" value="Unassembled WGS sequence"/>
</dbReference>
<evidence type="ECO:0000256" key="1">
    <source>
        <dbReference type="SAM" id="MobiDB-lite"/>
    </source>
</evidence>
<gene>
    <name evidence="2" type="ORF">HU200_050899</name>
</gene>
<name>A0A835E5J9_9POAL</name>
<protein>
    <submittedName>
        <fullName evidence="2">Uncharacterized protein</fullName>
    </submittedName>
</protein>
<accession>A0A835E5J9</accession>
<comment type="caution">
    <text evidence="2">The sequence shown here is derived from an EMBL/GenBank/DDBJ whole genome shotgun (WGS) entry which is preliminary data.</text>
</comment>
<evidence type="ECO:0000313" key="2">
    <source>
        <dbReference type="EMBL" id="KAF8670145.1"/>
    </source>
</evidence>
<proteinExistence type="predicted"/>
<dbReference type="EMBL" id="JACEFO010002263">
    <property type="protein sequence ID" value="KAF8670145.1"/>
    <property type="molecule type" value="Genomic_DNA"/>
</dbReference>